<dbReference type="EC" id="2.1.1.33" evidence="7"/>
<evidence type="ECO:0000313" key="9">
    <source>
        <dbReference type="Proteomes" id="UP001501671"/>
    </source>
</evidence>
<comment type="similarity">
    <text evidence="7">Belongs to the class I-like SAM-binding methyltransferase superfamily. TrmB family.</text>
</comment>
<keyword evidence="6 7" id="KW-0819">tRNA processing</keyword>
<comment type="catalytic activity">
    <reaction evidence="1 7">
        <text>guanosine(46) in tRNA + S-adenosyl-L-methionine = N(7)-methylguanosine(46) in tRNA + S-adenosyl-L-homocysteine</text>
        <dbReference type="Rhea" id="RHEA:42708"/>
        <dbReference type="Rhea" id="RHEA-COMP:10188"/>
        <dbReference type="Rhea" id="RHEA-COMP:10189"/>
        <dbReference type="ChEBI" id="CHEBI:57856"/>
        <dbReference type="ChEBI" id="CHEBI:59789"/>
        <dbReference type="ChEBI" id="CHEBI:74269"/>
        <dbReference type="ChEBI" id="CHEBI:74480"/>
        <dbReference type="EC" id="2.1.1.33"/>
    </reaction>
</comment>
<feature type="binding site" evidence="7">
    <location>
        <position position="169"/>
    </location>
    <ligand>
        <name>substrate</name>
    </ligand>
</feature>
<evidence type="ECO:0000256" key="5">
    <source>
        <dbReference type="ARBA" id="ARBA00022691"/>
    </source>
</evidence>
<dbReference type="InterPro" id="IPR003358">
    <property type="entry name" value="tRNA_(Gua-N-7)_MeTrfase_Trmb"/>
</dbReference>
<proteinExistence type="inferred from homology"/>
<dbReference type="EMBL" id="BAABFO010000004">
    <property type="protein sequence ID" value="GAA4327547.1"/>
    <property type="molecule type" value="Genomic_DNA"/>
</dbReference>
<gene>
    <name evidence="7 8" type="primary">trmB</name>
    <name evidence="8" type="ORF">GCM10023144_12250</name>
</gene>
<keyword evidence="4 7" id="KW-0808">Transferase</keyword>
<dbReference type="Gene3D" id="3.40.50.150">
    <property type="entry name" value="Vaccinia Virus protein VP39"/>
    <property type="match status" value="1"/>
</dbReference>
<comment type="pathway">
    <text evidence="7">tRNA modification; N(7)-methylguanine-tRNA biosynthesis.</text>
</comment>
<dbReference type="Proteomes" id="UP001501671">
    <property type="component" value="Unassembled WGS sequence"/>
</dbReference>
<keyword evidence="5 7" id="KW-0949">S-adenosyl-L-methionine</keyword>
<protein>
    <recommendedName>
        <fullName evidence="7">tRNA (guanine-N(7)-)-methyltransferase</fullName>
        <ecNumber evidence="7">2.1.1.33</ecNumber>
    </recommendedName>
    <alternativeName>
        <fullName evidence="7">tRNA (guanine(46)-N(7))-methyltransferase</fullName>
    </alternativeName>
    <alternativeName>
        <fullName evidence="7">tRNA(m7G46)-methyltransferase</fullName>
    </alternativeName>
</protein>
<dbReference type="Pfam" id="PF02390">
    <property type="entry name" value="Methyltransf_4"/>
    <property type="match status" value="1"/>
</dbReference>
<keyword evidence="3 7" id="KW-0489">Methyltransferase</keyword>
<dbReference type="InterPro" id="IPR055361">
    <property type="entry name" value="tRNA_methyltr_TrmB_bact"/>
</dbReference>
<dbReference type="PANTHER" id="PTHR23417:SF14">
    <property type="entry name" value="PENTACOTRIPEPTIDE-REPEAT REGION OF PRORP DOMAIN-CONTAINING PROTEIN"/>
    <property type="match status" value="1"/>
</dbReference>
<feature type="binding site" evidence="7">
    <location>
        <position position="115"/>
    </location>
    <ligand>
        <name>S-adenosyl-L-methionine</name>
        <dbReference type="ChEBI" id="CHEBI:59789"/>
    </ligand>
</feature>
<evidence type="ECO:0000256" key="6">
    <source>
        <dbReference type="ARBA" id="ARBA00022694"/>
    </source>
</evidence>
<feature type="binding site" evidence="7">
    <location>
        <position position="201"/>
    </location>
    <ligand>
        <name>substrate</name>
    </ligand>
</feature>
<evidence type="ECO:0000256" key="2">
    <source>
        <dbReference type="ARBA" id="ARBA00003015"/>
    </source>
</evidence>
<dbReference type="HAMAP" id="MF_01057">
    <property type="entry name" value="tRNA_methyltr_TrmB"/>
    <property type="match status" value="1"/>
</dbReference>
<keyword evidence="9" id="KW-1185">Reference proteome</keyword>
<dbReference type="CDD" id="cd02440">
    <property type="entry name" value="AdoMet_MTases"/>
    <property type="match status" value="1"/>
</dbReference>
<feature type="binding site" evidence="7">
    <location>
        <position position="142"/>
    </location>
    <ligand>
        <name>S-adenosyl-L-methionine</name>
        <dbReference type="ChEBI" id="CHEBI:59789"/>
    </ligand>
</feature>
<evidence type="ECO:0000256" key="7">
    <source>
        <dbReference type="HAMAP-Rule" id="MF_01057"/>
    </source>
</evidence>
<dbReference type="NCBIfam" id="TIGR00091">
    <property type="entry name" value="tRNA (guanosine(46)-N7)-methyltransferase TrmB"/>
    <property type="match status" value="1"/>
</dbReference>
<dbReference type="PANTHER" id="PTHR23417">
    <property type="entry name" value="3-DEOXY-D-MANNO-OCTULOSONIC-ACID TRANSFERASE/TRNA GUANINE-N 7 - -METHYLTRANSFERASE"/>
    <property type="match status" value="1"/>
</dbReference>
<organism evidence="8 9">
    <name type="scientific">Pigmentiphaga soli</name>
    <dbReference type="NCBI Taxonomy" id="1007095"/>
    <lineage>
        <taxon>Bacteria</taxon>
        <taxon>Pseudomonadati</taxon>
        <taxon>Pseudomonadota</taxon>
        <taxon>Betaproteobacteria</taxon>
        <taxon>Burkholderiales</taxon>
        <taxon>Alcaligenaceae</taxon>
        <taxon>Pigmentiphaga</taxon>
    </lineage>
</organism>
<comment type="function">
    <text evidence="2 7">Catalyzes the formation of N(7)-methylguanine at position 46 (m7G46) in tRNA.</text>
</comment>
<feature type="binding site" evidence="7">
    <location>
        <begin position="236"/>
        <end position="239"/>
    </location>
    <ligand>
        <name>substrate</name>
    </ligand>
</feature>
<evidence type="ECO:0000256" key="4">
    <source>
        <dbReference type="ARBA" id="ARBA00022679"/>
    </source>
</evidence>
<evidence type="ECO:0000256" key="3">
    <source>
        <dbReference type="ARBA" id="ARBA00022603"/>
    </source>
</evidence>
<reference evidence="9" key="1">
    <citation type="journal article" date="2019" name="Int. J. Syst. Evol. Microbiol.">
        <title>The Global Catalogue of Microorganisms (GCM) 10K type strain sequencing project: providing services to taxonomists for standard genome sequencing and annotation.</title>
        <authorList>
            <consortium name="The Broad Institute Genomics Platform"/>
            <consortium name="The Broad Institute Genome Sequencing Center for Infectious Disease"/>
            <person name="Wu L."/>
            <person name="Ma J."/>
        </authorList>
    </citation>
    <scope>NUCLEOTIDE SEQUENCE [LARGE SCALE GENOMIC DNA]</scope>
    <source>
        <strain evidence="9">JCM 17666</strain>
    </source>
</reference>
<evidence type="ECO:0000313" key="8">
    <source>
        <dbReference type="EMBL" id="GAA4327547.1"/>
    </source>
</evidence>
<dbReference type="PROSITE" id="PS51625">
    <property type="entry name" value="SAM_MT_TRMB"/>
    <property type="match status" value="1"/>
</dbReference>
<accession>A0ABP8GNC7</accession>
<dbReference type="SUPFAM" id="SSF53335">
    <property type="entry name" value="S-adenosyl-L-methionine-dependent methyltransferases"/>
    <property type="match status" value="1"/>
</dbReference>
<comment type="caution">
    <text evidence="8">The sequence shown here is derived from an EMBL/GenBank/DDBJ whole genome shotgun (WGS) entry which is preliminary data.</text>
</comment>
<feature type="binding site" evidence="7">
    <location>
        <position position="165"/>
    </location>
    <ligand>
        <name>S-adenosyl-L-methionine</name>
        <dbReference type="ChEBI" id="CHEBI:59789"/>
    </ligand>
</feature>
<dbReference type="InterPro" id="IPR029063">
    <property type="entry name" value="SAM-dependent_MTases_sf"/>
</dbReference>
<feature type="binding site" evidence="7">
    <location>
        <position position="90"/>
    </location>
    <ligand>
        <name>S-adenosyl-L-methionine</name>
        <dbReference type="ChEBI" id="CHEBI:59789"/>
    </ligand>
</feature>
<sequence length="276" mass="30289">MTQIDILPTMSTLPATPLDAIAAPGMGKLDRVAPAAGGIHIRSFVHRRGHITQSQKEALDTLAGKWTLPYQDHHLKVAAAFGREAPTVLEIGFGMGETTAQIAQAQPERNFIGVEVFNAGVGAMLRRIEQAGLRNVRIVQHDAVDVVRNMIAPDSLSGVHVYFPDPWPKKRHHKRRLIQSPFVALLATRIAPGGYLHCATDWQPYAEQMLEVLHAEPLLANTADGFSPRPAWRPQTKFEARGLRLGHGVWDVIFERRPVSRYLPRHGAVAATGGAA</sequence>
<comment type="caution">
    <text evidence="7">Lacks conserved residue(s) required for the propagation of feature annotation.</text>
</comment>
<dbReference type="RefSeq" id="WP_425570191.1">
    <property type="nucleotide sequence ID" value="NZ_BAABFO010000004.1"/>
</dbReference>
<evidence type="ECO:0000256" key="1">
    <source>
        <dbReference type="ARBA" id="ARBA00000142"/>
    </source>
</evidence>
<name>A0ABP8GNC7_9BURK</name>